<organism evidence="3 4">
    <name type="scientific">Apiospora marii</name>
    <dbReference type="NCBI Taxonomy" id="335849"/>
    <lineage>
        <taxon>Eukaryota</taxon>
        <taxon>Fungi</taxon>
        <taxon>Dikarya</taxon>
        <taxon>Ascomycota</taxon>
        <taxon>Pezizomycotina</taxon>
        <taxon>Sordariomycetes</taxon>
        <taxon>Xylariomycetidae</taxon>
        <taxon>Amphisphaeriales</taxon>
        <taxon>Apiosporaceae</taxon>
        <taxon>Apiospora</taxon>
    </lineage>
</organism>
<evidence type="ECO:0000313" key="4">
    <source>
        <dbReference type="Proteomes" id="UP001396898"/>
    </source>
</evidence>
<name>A0ABR1R3B8_9PEZI</name>
<protein>
    <submittedName>
        <fullName evidence="3">Uncharacterized protein</fullName>
    </submittedName>
</protein>
<comment type="caution">
    <text evidence="3">The sequence shown here is derived from an EMBL/GenBank/DDBJ whole genome shotgun (WGS) entry which is preliminary data.</text>
</comment>
<sequence length="512" mass="57141">MSAPTTPPLAQGPATQADEAQLPSGQCRYILLNPEIKGHRCACVGFTLNRALPSVTCECGHLSCYHIKEAEQPVDKTLVEQLSHRIRILEEQLDRETQGGLGSSLGDTLKRLGQLEEQFEKSKDDIAHESRGLYRQISRVWQSVDQLTHREAALNDRMTDHDGQLLDHGAEIQRIGGRLMETDDAAIELEERIDRLEASYENEDDRYYHNPDGAAQGQCPINTMSVEAEEPDAHPEPLGSSAASAASDYRPSRQPPEQTSAAPWTVHVSLLPSSSQPFPFEKDTTAYKRCLSRGLHQMIAVPGTDSISFVTTVSRAFGDLLKGRTWVPLQARLCDAESLQGLPMLRPLDPSLVGEKYDIDFLRAHCAVCGPNGRLDSLYIAMASDTISWHFLRRQPCYLEGLEDSWAYDEYLDPDDRFEDGEEKGRPSAGDILPTLPTLKRAASEMSRTPSFSSGWGVWNPRGHGPKLREPPASRFRSRYADEWRRSRTGLIHTRRLPLKGNGLEYLELGQG</sequence>
<dbReference type="Proteomes" id="UP001396898">
    <property type="component" value="Unassembled WGS sequence"/>
</dbReference>
<evidence type="ECO:0000256" key="1">
    <source>
        <dbReference type="SAM" id="Coils"/>
    </source>
</evidence>
<evidence type="ECO:0000313" key="3">
    <source>
        <dbReference type="EMBL" id="KAK7996243.1"/>
    </source>
</evidence>
<keyword evidence="4" id="KW-1185">Reference proteome</keyword>
<reference evidence="3 4" key="1">
    <citation type="submission" date="2023-01" db="EMBL/GenBank/DDBJ databases">
        <title>Analysis of 21 Apiospora genomes using comparative genomics revels a genus with tremendous synthesis potential of carbohydrate active enzymes and secondary metabolites.</title>
        <authorList>
            <person name="Sorensen T."/>
        </authorList>
    </citation>
    <scope>NUCLEOTIDE SEQUENCE [LARGE SCALE GENOMIC DNA]</scope>
    <source>
        <strain evidence="3 4">CBS 20057</strain>
    </source>
</reference>
<dbReference type="EMBL" id="JAQQWI010000022">
    <property type="protein sequence ID" value="KAK7996243.1"/>
    <property type="molecule type" value="Genomic_DNA"/>
</dbReference>
<feature type="region of interest" description="Disordered" evidence="2">
    <location>
        <begin position="227"/>
        <end position="261"/>
    </location>
</feature>
<accession>A0ABR1R3B8</accession>
<proteinExistence type="predicted"/>
<evidence type="ECO:0000256" key="2">
    <source>
        <dbReference type="SAM" id="MobiDB-lite"/>
    </source>
</evidence>
<keyword evidence="1" id="KW-0175">Coiled coil</keyword>
<feature type="coiled-coil region" evidence="1">
    <location>
        <begin position="179"/>
        <end position="206"/>
    </location>
</feature>
<gene>
    <name evidence="3" type="ORF">PG991_015710</name>
</gene>